<dbReference type="InterPro" id="IPR004474">
    <property type="entry name" value="LytR_CpsA_psr"/>
</dbReference>
<dbReference type="PANTHER" id="PTHR33392:SF6">
    <property type="entry name" value="POLYISOPRENYL-TEICHOIC ACID--PEPTIDOGLYCAN TEICHOIC ACID TRANSFERASE TAGU"/>
    <property type="match status" value="1"/>
</dbReference>
<evidence type="ECO:0000313" key="3">
    <source>
        <dbReference type="EMBL" id="MCC2190673.1"/>
    </source>
</evidence>
<dbReference type="Gene3D" id="3.40.630.190">
    <property type="entry name" value="LCP protein"/>
    <property type="match status" value="2"/>
</dbReference>
<proteinExistence type="inferred from homology"/>
<dbReference type="InterPro" id="IPR050922">
    <property type="entry name" value="LytR/CpsA/Psr_CW_biosynth"/>
</dbReference>
<sequence>MIRKIFKVTLLLLLVAVCGVGYLGWSRVKNSRLDLDDVELMADPEAALEVDPDILDEIARRKTVGAEEAVQVLNQEETENEYSGLRIVDPKDIVWESDRLSVIENKNLINFLLIDQAQKKGAKRQPADLILVCSFNLESKKLTLISIEKDLYVQIPGYQDNKIGAAYQIGGMKLLDQTIEKNLGLSITHNLGMDFDTILSFFPELKTTPHESVEEKIACINAILPLLEKKTPTEVLELANKLLSDVVMDLGPLDFLKYVKELMACDKNNIKECSVPTEEASERVLLTIGMEVLLPDLEQNQKYLREMIYF</sequence>
<evidence type="ECO:0000259" key="2">
    <source>
        <dbReference type="Pfam" id="PF03816"/>
    </source>
</evidence>
<accession>A0AAE3DUH1</accession>
<reference evidence="3 4" key="1">
    <citation type="submission" date="2021-10" db="EMBL/GenBank/DDBJ databases">
        <title>Anaerobic single-cell dispensing facilitates the cultivation of human gut bacteria.</title>
        <authorList>
            <person name="Afrizal A."/>
        </authorList>
    </citation>
    <scope>NUCLEOTIDE SEQUENCE [LARGE SCALE GENOMIC DNA]</scope>
    <source>
        <strain evidence="3 4">CLA-AA-H277</strain>
    </source>
</reference>
<organism evidence="3 4">
    <name type="scientific">Fusicatenibacter faecihominis</name>
    <dbReference type="NCBI Taxonomy" id="2881276"/>
    <lineage>
        <taxon>Bacteria</taxon>
        <taxon>Bacillati</taxon>
        <taxon>Bacillota</taxon>
        <taxon>Clostridia</taxon>
        <taxon>Lachnospirales</taxon>
        <taxon>Lachnospiraceae</taxon>
        <taxon>Fusicatenibacter</taxon>
    </lineage>
</organism>
<evidence type="ECO:0000256" key="1">
    <source>
        <dbReference type="ARBA" id="ARBA00006068"/>
    </source>
</evidence>
<keyword evidence="4" id="KW-1185">Reference proteome</keyword>
<dbReference type="PANTHER" id="PTHR33392">
    <property type="entry name" value="POLYISOPRENYL-TEICHOIC ACID--PEPTIDOGLYCAN TEICHOIC ACID TRANSFERASE TAGU"/>
    <property type="match status" value="1"/>
</dbReference>
<dbReference type="AlphaFoldDB" id="A0AAE3DUH1"/>
<dbReference type="Proteomes" id="UP001197875">
    <property type="component" value="Unassembled WGS sequence"/>
</dbReference>
<feature type="domain" description="Cell envelope-related transcriptional attenuator" evidence="2">
    <location>
        <begin position="127"/>
        <end position="198"/>
    </location>
</feature>
<comment type="similarity">
    <text evidence="1">Belongs to the LytR/CpsA/Psr (LCP) family.</text>
</comment>
<dbReference type="RefSeq" id="WP_227615715.1">
    <property type="nucleotide sequence ID" value="NZ_JAJEPR010000025.1"/>
</dbReference>
<dbReference type="EMBL" id="JAJEPR010000025">
    <property type="protein sequence ID" value="MCC2190673.1"/>
    <property type="molecule type" value="Genomic_DNA"/>
</dbReference>
<protein>
    <submittedName>
        <fullName evidence="3">LCP family protein</fullName>
    </submittedName>
</protein>
<dbReference type="Pfam" id="PF03816">
    <property type="entry name" value="LytR_cpsA_psr"/>
    <property type="match status" value="1"/>
</dbReference>
<gene>
    <name evidence="3" type="ORF">LKD71_12850</name>
</gene>
<evidence type="ECO:0000313" key="4">
    <source>
        <dbReference type="Proteomes" id="UP001197875"/>
    </source>
</evidence>
<name>A0AAE3DUH1_9FIRM</name>
<comment type="caution">
    <text evidence="3">The sequence shown here is derived from an EMBL/GenBank/DDBJ whole genome shotgun (WGS) entry which is preliminary data.</text>
</comment>